<dbReference type="AlphaFoldDB" id="A0A6A5YVM4"/>
<dbReference type="PANTHER" id="PTHR42791">
    <property type="entry name" value="GNAT FAMILY ACETYLTRANSFERASE"/>
    <property type="match status" value="1"/>
</dbReference>
<dbReference type="InterPro" id="IPR016181">
    <property type="entry name" value="Acyl_CoA_acyltransferase"/>
</dbReference>
<organism evidence="2 3">
    <name type="scientific">Lophiotrema nucula</name>
    <dbReference type="NCBI Taxonomy" id="690887"/>
    <lineage>
        <taxon>Eukaryota</taxon>
        <taxon>Fungi</taxon>
        <taxon>Dikarya</taxon>
        <taxon>Ascomycota</taxon>
        <taxon>Pezizomycotina</taxon>
        <taxon>Dothideomycetes</taxon>
        <taxon>Pleosporomycetidae</taxon>
        <taxon>Pleosporales</taxon>
        <taxon>Lophiotremataceae</taxon>
        <taxon>Lophiotrema</taxon>
    </lineage>
</organism>
<keyword evidence="2" id="KW-0808">Transferase</keyword>
<sequence>MEMKGSYELKRATTKAEFADIMDVIWAANYTPYDPVINLFFPIHGFSPFARQTAISESITRFWTEHEASPSSNWYYVVDAASGKAVGCAQWHVHLKNPFPNGVPVLKAPWWPADSEGRHFCERILNQVYKPRASWMTRPHLALSWMAVHPDHRRRGIGSLLMKAGEVEADALGVESWIEASAMGKPLYEKFGFRPLFRLCYDMEKEGKSDEWRKLEHEMTPPPFWAMWRPKQGRWQEGVGEDGGAMRGVKMPWELGRDDGVTERNGDVV</sequence>
<dbReference type="EMBL" id="ML977335">
    <property type="protein sequence ID" value="KAF2111172.1"/>
    <property type="molecule type" value="Genomic_DNA"/>
</dbReference>
<evidence type="ECO:0000259" key="1">
    <source>
        <dbReference type="PROSITE" id="PS51186"/>
    </source>
</evidence>
<dbReference type="InterPro" id="IPR000182">
    <property type="entry name" value="GNAT_dom"/>
</dbReference>
<dbReference type="SUPFAM" id="SSF55729">
    <property type="entry name" value="Acyl-CoA N-acyltransferases (Nat)"/>
    <property type="match status" value="1"/>
</dbReference>
<keyword evidence="3" id="KW-1185">Reference proteome</keyword>
<dbReference type="PANTHER" id="PTHR42791:SF5">
    <property type="entry name" value="HYPOTHETICAL ACETYLTRANSFERASE (EUROFUNG)"/>
    <property type="match status" value="1"/>
</dbReference>
<dbReference type="OrthoDB" id="410198at2759"/>
<feature type="domain" description="N-acetyltransferase" evidence="1">
    <location>
        <begin position="28"/>
        <end position="208"/>
    </location>
</feature>
<dbReference type="GO" id="GO:0016747">
    <property type="term" value="F:acyltransferase activity, transferring groups other than amino-acyl groups"/>
    <property type="evidence" value="ECO:0007669"/>
    <property type="project" value="InterPro"/>
</dbReference>
<dbReference type="Proteomes" id="UP000799770">
    <property type="component" value="Unassembled WGS sequence"/>
</dbReference>
<protein>
    <submittedName>
        <fullName evidence="2">Acyl-CoA N-acyltransferase</fullName>
    </submittedName>
</protein>
<evidence type="ECO:0000313" key="2">
    <source>
        <dbReference type="EMBL" id="KAF2111172.1"/>
    </source>
</evidence>
<dbReference type="CDD" id="cd04301">
    <property type="entry name" value="NAT_SF"/>
    <property type="match status" value="1"/>
</dbReference>
<gene>
    <name evidence="2" type="ORF">BDV96DRAFT_614931</name>
</gene>
<proteinExistence type="predicted"/>
<reference evidence="2" key="1">
    <citation type="journal article" date="2020" name="Stud. Mycol.">
        <title>101 Dothideomycetes genomes: a test case for predicting lifestyles and emergence of pathogens.</title>
        <authorList>
            <person name="Haridas S."/>
            <person name="Albert R."/>
            <person name="Binder M."/>
            <person name="Bloem J."/>
            <person name="Labutti K."/>
            <person name="Salamov A."/>
            <person name="Andreopoulos B."/>
            <person name="Baker S."/>
            <person name="Barry K."/>
            <person name="Bills G."/>
            <person name="Bluhm B."/>
            <person name="Cannon C."/>
            <person name="Castanera R."/>
            <person name="Culley D."/>
            <person name="Daum C."/>
            <person name="Ezra D."/>
            <person name="Gonzalez J."/>
            <person name="Henrissat B."/>
            <person name="Kuo A."/>
            <person name="Liang C."/>
            <person name="Lipzen A."/>
            <person name="Lutzoni F."/>
            <person name="Magnuson J."/>
            <person name="Mondo S."/>
            <person name="Nolan M."/>
            <person name="Ohm R."/>
            <person name="Pangilinan J."/>
            <person name="Park H.-J."/>
            <person name="Ramirez L."/>
            <person name="Alfaro M."/>
            <person name="Sun H."/>
            <person name="Tritt A."/>
            <person name="Yoshinaga Y."/>
            <person name="Zwiers L.-H."/>
            <person name="Turgeon B."/>
            <person name="Goodwin S."/>
            <person name="Spatafora J."/>
            <person name="Crous P."/>
            <person name="Grigoriev I."/>
        </authorList>
    </citation>
    <scope>NUCLEOTIDE SEQUENCE</scope>
    <source>
        <strain evidence="2">CBS 627.86</strain>
    </source>
</reference>
<evidence type="ECO:0000313" key="3">
    <source>
        <dbReference type="Proteomes" id="UP000799770"/>
    </source>
</evidence>
<accession>A0A6A5YVM4</accession>
<dbReference type="Pfam" id="PF13508">
    <property type="entry name" value="Acetyltransf_7"/>
    <property type="match status" value="1"/>
</dbReference>
<dbReference type="Gene3D" id="3.40.630.30">
    <property type="match status" value="1"/>
</dbReference>
<dbReference type="PROSITE" id="PS51186">
    <property type="entry name" value="GNAT"/>
    <property type="match status" value="1"/>
</dbReference>
<dbReference type="InterPro" id="IPR052523">
    <property type="entry name" value="Trichothecene_AcTrans"/>
</dbReference>
<keyword evidence="2" id="KW-0012">Acyltransferase</keyword>
<name>A0A6A5YVM4_9PLEO</name>